<proteinExistence type="inferred from homology"/>
<comment type="cofactor">
    <cofactor evidence="2">
        <name>a divalent metal cation</name>
        <dbReference type="ChEBI" id="CHEBI:60240"/>
    </cofactor>
</comment>
<accession>A0A139SKZ2</accession>
<protein>
    <recommendedName>
        <fullName evidence="2">Phosphoesterase</fullName>
        <ecNumber evidence="2">3.1.4.-</ecNumber>
    </recommendedName>
</protein>
<dbReference type="STRING" id="1548208.AXK12_05820"/>
<sequence length="149" mass="16784">MRVAVFSDTHDRFPLGLAERFSVGSADEIWHLGDVCEPSGLVEFEQLGVPLRVVQGNCDWDVRWPLSLTLERAGLRFYLTHIPPSPSEVRRDVHAVLHGHTHQPRDEMIGGLRWLNPGSASQPRGGSRAGFAWLEVEGGRLTRWERVLI</sequence>
<evidence type="ECO:0000256" key="1">
    <source>
        <dbReference type="ARBA" id="ARBA00008950"/>
    </source>
</evidence>
<dbReference type="AlphaFoldDB" id="A0A139SKZ2"/>
<keyword evidence="5" id="KW-1185">Reference proteome</keyword>
<dbReference type="GO" id="GO:0046872">
    <property type="term" value="F:metal ion binding"/>
    <property type="evidence" value="ECO:0007669"/>
    <property type="project" value="UniProtKB-KW"/>
</dbReference>
<evidence type="ECO:0000259" key="3">
    <source>
        <dbReference type="Pfam" id="PF12850"/>
    </source>
</evidence>
<dbReference type="NCBIfam" id="TIGR00040">
    <property type="entry name" value="yfcE"/>
    <property type="match status" value="1"/>
</dbReference>
<dbReference type="Gene3D" id="3.60.21.10">
    <property type="match status" value="1"/>
</dbReference>
<dbReference type="GO" id="GO:0016787">
    <property type="term" value="F:hydrolase activity"/>
    <property type="evidence" value="ECO:0007669"/>
    <property type="project" value="UniProtKB-UniRule"/>
</dbReference>
<dbReference type="PANTHER" id="PTHR11124">
    <property type="entry name" value="VACUOLAR SORTING PROTEIN VPS29"/>
    <property type="match status" value="1"/>
</dbReference>
<dbReference type="EMBL" id="LSZP01000044">
    <property type="protein sequence ID" value="KXU35219.1"/>
    <property type="molecule type" value="Genomic_DNA"/>
</dbReference>
<evidence type="ECO:0000313" key="5">
    <source>
        <dbReference type="Proteomes" id="UP000071392"/>
    </source>
</evidence>
<evidence type="ECO:0000313" key="4">
    <source>
        <dbReference type="EMBL" id="KXU35219.1"/>
    </source>
</evidence>
<dbReference type="Pfam" id="PF12850">
    <property type="entry name" value="Metallophos_2"/>
    <property type="match status" value="1"/>
</dbReference>
<reference evidence="4 5" key="1">
    <citation type="submission" date="2016-02" db="EMBL/GenBank/DDBJ databases">
        <authorList>
            <person name="Wen L."/>
            <person name="He K."/>
            <person name="Yang H."/>
        </authorList>
    </citation>
    <scope>NUCLEOTIDE SEQUENCE [LARGE SCALE GENOMIC DNA]</scope>
    <source>
        <strain evidence="4 5">CV41</strain>
    </source>
</reference>
<dbReference type="RefSeq" id="WP_068712196.1">
    <property type="nucleotide sequence ID" value="NZ_LSZP01000044.1"/>
</dbReference>
<dbReference type="InterPro" id="IPR024654">
    <property type="entry name" value="Calcineurin-like_PHP_lpxH"/>
</dbReference>
<organism evidence="4 5">
    <name type="scientific">Cephaloticoccus capnophilus</name>
    <dbReference type="NCBI Taxonomy" id="1548208"/>
    <lineage>
        <taxon>Bacteria</taxon>
        <taxon>Pseudomonadati</taxon>
        <taxon>Verrucomicrobiota</taxon>
        <taxon>Opitutia</taxon>
        <taxon>Opitutales</taxon>
        <taxon>Opitutaceae</taxon>
        <taxon>Cephaloticoccus</taxon>
    </lineage>
</organism>
<keyword evidence="2" id="KW-0479">Metal-binding</keyword>
<dbReference type="Proteomes" id="UP000071392">
    <property type="component" value="Unassembled WGS sequence"/>
</dbReference>
<feature type="domain" description="Calcineurin-like phosphoesterase" evidence="3">
    <location>
        <begin position="1"/>
        <end position="138"/>
    </location>
</feature>
<dbReference type="OrthoDB" id="9800565at2"/>
<gene>
    <name evidence="4" type="ORF">AXK12_05820</name>
</gene>
<dbReference type="EC" id="3.1.4.-" evidence="2"/>
<comment type="caution">
    <text evidence="4">The sequence shown here is derived from an EMBL/GenBank/DDBJ whole genome shotgun (WGS) entry which is preliminary data.</text>
</comment>
<comment type="similarity">
    <text evidence="1 2">Belongs to the metallophosphoesterase superfamily. YfcE family.</text>
</comment>
<name>A0A139SKZ2_9BACT</name>
<dbReference type="SUPFAM" id="SSF56300">
    <property type="entry name" value="Metallo-dependent phosphatases"/>
    <property type="match status" value="1"/>
</dbReference>
<dbReference type="InterPro" id="IPR000979">
    <property type="entry name" value="Phosphodiesterase_MJ0936/Vps29"/>
</dbReference>
<dbReference type="InterPro" id="IPR029052">
    <property type="entry name" value="Metallo-depent_PP-like"/>
</dbReference>
<evidence type="ECO:0000256" key="2">
    <source>
        <dbReference type="RuleBase" id="RU362039"/>
    </source>
</evidence>